<accession>X1VF14</accession>
<feature type="non-terminal residue" evidence="1">
    <location>
        <position position="1"/>
    </location>
</feature>
<dbReference type="EMBL" id="BARW01029069">
    <property type="protein sequence ID" value="GAJ05375.1"/>
    <property type="molecule type" value="Genomic_DNA"/>
</dbReference>
<organism evidence="1">
    <name type="scientific">marine sediment metagenome</name>
    <dbReference type="NCBI Taxonomy" id="412755"/>
    <lineage>
        <taxon>unclassified sequences</taxon>
        <taxon>metagenomes</taxon>
        <taxon>ecological metagenomes</taxon>
    </lineage>
</organism>
<evidence type="ECO:0000313" key="1">
    <source>
        <dbReference type="EMBL" id="GAJ05375.1"/>
    </source>
</evidence>
<name>X1VF14_9ZZZZ</name>
<proteinExistence type="predicted"/>
<comment type="caution">
    <text evidence="1">The sequence shown here is derived from an EMBL/GenBank/DDBJ whole genome shotgun (WGS) entry which is preliminary data.</text>
</comment>
<reference evidence="1" key="1">
    <citation type="journal article" date="2014" name="Front. Microbiol.">
        <title>High frequency of phylogenetically diverse reductive dehalogenase-homologous genes in deep subseafloor sedimentary metagenomes.</title>
        <authorList>
            <person name="Kawai M."/>
            <person name="Futagami T."/>
            <person name="Toyoda A."/>
            <person name="Takaki Y."/>
            <person name="Nishi S."/>
            <person name="Hori S."/>
            <person name="Arai W."/>
            <person name="Tsubouchi T."/>
            <person name="Morono Y."/>
            <person name="Uchiyama I."/>
            <person name="Ito T."/>
            <person name="Fujiyama A."/>
            <person name="Inagaki F."/>
            <person name="Takami H."/>
        </authorList>
    </citation>
    <scope>NUCLEOTIDE SEQUENCE</scope>
    <source>
        <strain evidence="1">Expedition CK06-06</strain>
    </source>
</reference>
<dbReference type="AlphaFoldDB" id="X1VF14"/>
<protein>
    <submittedName>
        <fullName evidence="1">Uncharacterized protein</fullName>
    </submittedName>
</protein>
<sequence>QGVFMDEWLENVEKALNEQFKIKDLWYSRLSAITSIHFGPKSWSLTYYIE</sequence>
<gene>
    <name evidence="1" type="ORF">S12H4_46784</name>
</gene>